<feature type="region of interest" description="Disordered" evidence="3">
    <location>
        <begin position="458"/>
        <end position="496"/>
    </location>
</feature>
<feature type="chain" id="PRO_5045234259" evidence="4">
    <location>
        <begin position="23"/>
        <end position="1133"/>
    </location>
</feature>
<dbReference type="PANTHER" id="PTHR16091:SF1">
    <property type="entry name" value="TETRATRICOPEPTIDE REPEAT PROTEIN 17"/>
    <property type="match status" value="1"/>
</dbReference>
<feature type="repeat" description="TPR" evidence="1">
    <location>
        <begin position="275"/>
        <end position="308"/>
    </location>
</feature>
<keyword evidence="2" id="KW-0175">Coiled coil</keyword>
<feature type="compositionally biased region" description="Basic and acidic residues" evidence="3">
    <location>
        <begin position="485"/>
        <end position="496"/>
    </location>
</feature>
<dbReference type="SMART" id="SM00028">
    <property type="entry name" value="TPR"/>
    <property type="match status" value="2"/>
</dbReference>
<protein>
    <submittedName>
        <fullName evidence="6">Tetratricopeptide repeat protein 17</fullName>
    </submittedName>
</protein>
<dbReference type="SUPFAM" id="SSF48452">
    <property type="entry name" value="TPR-like"/>
    <property type="match status" value="2"/>
</dbReference>
<dbReference type="InterPro" id="IPR052630">
    <property type="entry name" value="TTC17"/>
</dbReference>
<keyword evidence="5" id="KW-1185">Reference proteome</keyword>
<evidence type="ECO:0000313" key="6">
    <source>
        <dbReference type="RefSeq" id="XP_064074296.1"/>
    </source>
</evidence>
<dbReference type="InterPro" id="IPR011990">
    <property type="entry name" value="TPR-like_helical_dom_sf"/>
</dbReference>
<dbReference type="InterPro" id="IPR019734">
    <property type="entry name" value="TPR_rpt"/>
</dbReference>
<gene>
    <name evidence="6" type="primary">LOC113397310</name>
</gene>
<proteinExistence type="predicted"/>
<dbReference type="Gene3D" id="1.25.40.10">
    <property type="entry name" value="Tetratricopeptide repeat domain"/>
    <property type="match status" value="1"/>
</dbReference>
<reference evidence="5" key="1">
    <citation type="submission" date="2025-05" db="UniProtKB">
        <authorList>
            <consortium name="RefSeq"/>
        </authorList>
    </citation>
    <scope>NUCLEOTIDE SEQUENCE [LARGE SCALE GENOMIC DNA]</scope>
</reference>
<evidence type="ECO:0000256" key="3">
    <source>
        <dbReference type="SAM" id="MobiDB-lite"/>
    </source>
</evidence>
<dbReference type="GeneID" id="113397310"/>
<accession>A0ABM4ASM3</accession>
<reference evidence="6" key="2">
    <citation type="submission" date="2025-08" db="UniProtKB">
        <authorList>
            <consortium name="RefSeq"/>
        </authorList>
    </citation>
    <scope>IDENTIFICATION</scope>
    <source>
        <tissue evidence="6">Whole body</tissue>
    </source>
</reference>
<evidence type="ECO:0000256" key="2">
    <source>
        <dbReference type="SAM" id="Coils"/>
    </source>
</evidence>
<dbReference type="Pfam" id="PF13181">
    <property type="entry name" value="TPR_8"/>
    <property type="match status" value="1"/>
</dbReference>
<keyword evidence="1" id="KW-0802">TPR repeat</keyword>
<name>A0ABM4ASM3_VANTA</name>
<keyword evidence="4" id="KW-0732">Signal</keyword>
<evidence type="ECO:0000256" key="1">
    <source>
        <dbReference type="PROSITE-ProRule" id="PRU00339"/>
    </source>
</evidence>
<feature type="compositionally biased region" description="Pro residues" evidence="3">
    <location>
        <begin position="465"/>
        <end position="474"/>
    </location>
</feature>
<dbReference type="PROSITE" id="PS50005">
    <property type="entry name" value="TPR"/>
    <property type="match status" value="1"/>
</dbReference>
<dbReference type="RefSeq" id="XP_064074296.1">
    <property type="nucleotide sequence ID" value="XM_064218226.1"/>
</dbReference>
<feature type="coiled-coil region" evidence="2">
    <location>
        <begin position="321"/>
        <end position="348"/>
    </location>
</feature>
<organism evidence="5 6">
    <name type="scientific">Vanessa tameamea</name>
    <name type="common">Kamehameha butterfly</name>
    <dbReference type="NCBI Taxonomy" id="334116"/>
    <lineage>
        <taxon>Eukaryota</taxon>
        <taxon>Metazoa</taxon>
        <taxon>Ecdysozoa</taxon>
        <taxon>Arthropoda</taxon>
        <taxon>Hexapoda</taxon>
        <taxon>Insecta</taxon>
        <taxon>Pterygota</taxon>
        <taxon>Neoptera</taxon>
        <taxon>Endopterygota</taxon>
        <taxon>Lepidoptera</taxon>
        <taxon>Glossata</taxon>
        <taxon>Ditrysia</taxon>
        <taxon>Papilionoidea</taxon>
        <taxon>Nymphalidae</taxon>
        <taxon>Nymphalinae</taxon>
        <taxon>Vanessa</taxon>
    </lineage>
</organism>
<evidence type="ECO:0000313" key="5">
    <source>
        <dbReference type="Proteomes" id="UP001652626"/>
    </source>
</evidence>
<sequence length="1133" mass="129613">MLLAKLPCLFIACVLFFYEIHASNHWMVTESGLIQPRLDSPFEMARPYDLLQFLNQEQRWDSISDLFNDLINRQIEIDKLWANVRKYTDVGRQIAQNDDCIKAGNVNIIDWFAALLEDGSNKIHPNEFLLPNPYYGPNSDIPDCKRISSLPFSMSAFEHLESLRQRVNLTANPEFVLPELISPIMTLDQYGHWLSGILHRNSSSWLHYHMASLYWRVRGSATKAIECSRRALHYVPRVFKDVALGSLGMVLHRCGKTNDAIVILNAAVEHDPKNYVSHFSIANAYTVIGEFNTSLKFYDQTLKLNPRMELAIRHKYGVLCHAKLAVRIKAIRETLNKLRGELHDYKQKEAAWPKMQAEFLRTLKNGEDFDYRNKEKNSEKMSLITGLDIKKLKNYIEKNSLIKYFIDGPLYSDETLGKQGIDAMETIYNLEKLIKNINKNGRNAPETSFQTEKPIEIKNFNDKPSPAPSIPDNPFPNEAKPVPHSNEKKVTKTPRESLSEYETGIFIYASITINRNVEDFDKEIEWPSDELCKNVPKMPKSLDAVIPVFLPFENKGIRFRSLFTEKLGVPLSEEHELPWHPPVCALDRDAAHYAHKKNRQSTPEIVDTDFMRTKLLEYVSDGNVDATKHMQEAEIGQRIYVAMKKKLAPKWMLLTLSSLYWRVRKNNVNALHCLHNAVRWVQEEYKDLVLVSLGSVYLEMGYYDEALATADAAFRLSLYEPATNFLLAQINIMKKNHNTHMFHLKQTLRVEAGYMDGLARNLLSNWACLLKQLSNLKEMDMGEGDICTHVKPMVNVVCEKDGENCQMSNIQCFSSHDRADTSKLVVLLKEKDRHQTLDNLDASFFDNFITNRPADKADRLAHHANYDTLVRTVEGALKGCGPAGCHNLKPEDMSMKEQDCSYHHFQLGYWLHIVSFRQLLTDSDVQLPTEITLVTPSNKKVPECRIIGDPMEDFVTEKLNRVSTEDWEPVLSLMHQLAEMFDSFDYVTLGAKIAKYVEMRPNSWTGALVAAWWCGAGGRGACAVRCVRAAYALASRAHSPHALRALVALLHVQSKQLDAKEVAYLSFYMSPKSKIEAFLVAVSHSYLAEYEQAVWMYRYALAFDEKFIPAKACLHATMCLMFYGDNQGTAKEE</sequence>
<dbReference type="Proteomes" id="UP001652626">
    <property type="component" value="Chromosome 3"/>
</dbReference>
<dbReference type="PANTHER" id="PTHR16091">
    <property type="entry name" value="TTC17 PROTEIN"/>
    <property type="match status" value="1"/>
</dbReference>
<feature type="signal peptide" evidence="4">
    <location>
        <begin position="1"/>
        <end position="22"/>
    </location>
</feature>
<evidence type="ECO:0000256" key="4">
    <source>
        <dbReference type="SAM" id="SignalP"/>
    </source>
</evidence>